<evidence type="ECO:0000313" key="3">
    <source>
        <dbReference type="Proteomes" id="UP000499080"/>
    </source>
</evidence>
<feature type="region of interest" description="Disordered" evidence="1">
    <location>
        <begin position="1"/>
        <end position="20"/>
    </location>
</feature>
<gene>
    <name evidence="2" type="ORF">AVEN_273581_1</name>
</gene>
<protein>
    <submittedName>
        <fullName evidence="2">Uncharacterized protein</fullName>
    </submittedName>
</protein>
<keyword evidence="3" id="KW-1185">Reference proteome</keyword>
<name>A0A4Y2PXW5_ARAVE</name>
<dbReference type="Proteomes" id="UP000499080">
    <property type="component" value="Unassembled WGS sequence"/>
</dbReference>
<dbReference type="AlphaFoldDB" id="A0A4Y2PXW5"/>
<proteinExistence type="predicted"/>
<accession>A0A4Y2PXW5</accession>
<comment type="caution">
    <text evidence="2">The sequence shown here is derived from an EMBL/GenBank/DDBJ whole genome shotgun (WGS) entry which is preliminary data.</text>
</comment>
<sequence length="84" mass="9358">MMRTTSELAPFSKLPHHTTGRAFGSLRYDLACSRPIHDGSSMESGFEPRTNLEPKADTLPLDHRGPVNESTKLNNSENTVKTKF</sequence>
<feature type="region of interest" description="Disordered" evidence="1">
    <location>
        <begin position="37"/>
        <end position="84"/>
    </location>
</feature>
<evidence type="ECO:0000313" key="2">
    <source>
        <dbReference type="EMBL" id="GBN56745.1"/>
    </source>
</evidence>
<dbReference type="EMBL" id="BGPR01012582">
    <property type="protein sequence ID" value="GBN56745.1"/>
    <property type="molecule type" value="Genomic_DNA"/>
</dbReference>
<organism evidence="2 3">
    <name type="scientific">Araneus ventricosus</name>
    <name type="common">Orbweaver spider</name>
    <name type="synonym">Epeira ventricosa</name>
    <dbReference type="NCBI Taxonomy" id="182803"/>
    <lineage>
        <taxon>Eukaryota</taxon>
        <taxon>Metazoa</taxon>
        <taxon>Ecdysozoa</taxon>
        <taxon>Arthropoda</taxon>
        <taxon>Chelicerata</taxon>
        <taxon>Arachnida</taxon>
        <taxon>Araneae</taxon>
        <taxon>Araneomorphae</taxon>
        <taxon>Entelegynae</taxon>
        <taxon>Araneoidea</taxon>
        <taxon>Araneidae</taxon>
        <taxon>Araneus</taxon>
    </lineage>
</organism>
<feature type="compositionally biased region" description="Polar residues" evidence="1">
    <location>
        <begin position="68"/>
        <end position="84"/>
    </location>
</feature>
<evidence type="ECO:0000256" key="1">
    <source>
        <dbReference type="SAM" id="MobiDB-lite"/>
    </source>
</evidence>
<reference evidence="2 3" key="1">
    <citation type="journal article" date="2019" name="Sci. Rep.">
        <title>Orb-weaving spider Araneus ventricosus genome elucidates the spidroin gene catalogue.</title>
        <authorList>
            <person name="Kono N."/>
            <person name="Nakamura H."/>
            <person name="Ohtoshi R."/>
            <person name="Moran D.A.P."/>
            <person name="Shinohara A."/>
            <person name="Yoshida Y."/>
            <person name="Fujiwara M."/>
            <person name="Mori M."/>
            <person name="Tomita M."/>
            <person name="Arakawa K."/>
        </authorList>
    </citation>
    <scope>NUCLEOTIDE SEQUENCE [LARGE SCALE GENOMIC DNA]</scope>
</reference>
<feature type="compositionally biased region" description="Basic and acidic residues" evidence="1">
    <location>
        <begin position="50"/>
        <end position="66"/>
    </location>
</feature>